<dbReference type="Pfam" id="PF00563">
    <property type="entry name" value="EAL"/>
    <property type="match status" value="1"/>
</dbReference>
<name>A0A0F6A7X6_9GAMM</name>
<dbReference type="PANTHER" id="PTHR44757:SF2">
    <property type="entry name" value="BIOFILM ARCHITECTURE MAINTENANCE PROTEIN MBAA"/>
    <property type="match status" value="1"/>
</dbReference>
<dbReference type="CDD" id="cd01949">
    <property type="entry name" value="GGDEF"/>
    <property type="match status" value="1"/>
</dbReference>
<protein>
    <recommendedName>
        <fullName evidence="6">Diguanylate phosphodiesterase</fullName>
    </recommendedName>
</protein>
<comment type="caution">
    <text evidence="4">The sequence shown here is derived from an EMBL/GenBank/DDBJ whole genome shotgun (WGS) entry which is preliminary data.</text>
</comment>
<dbReference type="Pfam" id="PF00990">
    <property type="entry name" value="GGDEF"/>
    <property type="match status" value="1"/>
</dbReference>
<dbReference type="InterPro" id="IPR001633">
    <property type="entry name" value="EAL_dom"/>
</dbReference>
<evidence type="ECO:0000259" key="3">
    <source>
        <dbReference type="PROSITE" id="PS50887"/>
    </source>
</evidence>
<feature type="domain" description="EAL" evidence="2">
    <location>
        <begin position="366"/>
        <end position="620"/>
    </location>
</feature>
<keyword evidence="1" id="KW-0472">Membrane</keyword>
<dbReference type="SUPFAM" id="SSF141868">
    <property type="entry name" value="EAL domain-like"/>
    <property type="match status" value="1"/>
</dbReference>
<dbReference type="AlphaFoldDB" id="A0A0F6A7X6"/>
<proteinExistence type="predicted"/>
<gene>
    <name evidence="4" type="ORF">N479_03190</name>
</gene>
<keyword evidence="1" id="KW-0812">Transmembrane</keyword>
<feature type="transmembrane region" description="Helical" evidence="1">
    <location>
        <begin position="7"/>
        <end position="27"/>
    </location>
</feature>
<feature type="transmembrane region" description="Helical" evidence="1">
    <location>
        <begin position="95"/>
        <end position="115"/>
    </location>
</feature>
<organism evidence="4 5">
    <name type="scientific">Pseudoalteromonas luteoviolacea S4054</name>
    <dbReference type="NCBI Taxonomy" id="1129367"/>
    <lineage>
        <taxon>Bacteria</taxon>
        <taxon>Pseudomonadati</taxon>
        <taxon>Pseudomonadota</taxon>
        <taxon>Gammaproteobacteria</taxon>
        <taxon>Alteromonadales</taxon>
        <taxon>Pseudoalteromonadaceae</taxon>
        <taxon>Pseudoalteromonas</taxon>
    </lineage>
</organism>
<dbReference type="CDD" id="cd01948">
    <property type="entry name" value="EAL"/>
    <property type="match status" value="1"/>
</dbReference>
<evidence type="ECO:0000313" key="4">
    <source>
        <dbReference type="EMBL" id="KKE81504.1"/>
    </source>
</evidence>
<dbReference type="PROSITE" id="PS50883">
    <property type="entry name" value="EAL"/>
    <property type="match status" value="1"/>
</dbReference>
<dbReference type="Proteomes" id="UP000033434">
    <property type="component" value="Unassembled WGS sequence"/>
</dbReference>
<dbReference type="SMART" id="SM00052">
    <property type="entry name" value="EAL"/>
    <property type="match status" value="1"/>
</dbReference>
<dbReference type="SMART" id="SM00267">
    <property type="entry name" value="GGDEF"/>
    <property type="match status" value="1"/>
</dbReference>
<dbReference type="PATRIC" id="fig|1129367.4.peg.4775"/>
<dbReference type="Gene3D" id="3.20.20.450">
    <property type="entry name" value="EAL domain"/>
    <property type="match status" value="1"/>
</dbReference>
<dbReference type="RefSeq" id="WP_046358088.1">
    <property type="nucleotide sequence ID" value="NZ_AUXW01000187.1"/>
</dbReference>
<dbReference type="InterPro" id="IPR043128">
    <property type="entry name" value="Rev_trsase/Diguanyl_cyclase"/>
</dbReference>
<dbReference type="NCBIfam" id="TIGR00254">
    <property type="entry name" value="GGDEF"/>
    <property type="match status" value="1"/>
</dbReference>
<evidence type="ECO:0000256" key="1">
    <source>
        <dbReference type="SAM" id="Phobius"/>
    </source>
</evidence>
<dbReference type="InterPro" id="IPR029787">
    <property type="entry name" value="Nucleotide_cyclase"/>
</dbReference>
<dbReference type="Gene3D" id="3.30.70.270">
    <property type="match status" value="1"/>
</dbReference>
<feature type="domain" description="GGDEF" evidence="3">
    <location>
        <begin position="212"/>
        <end position="357"/>
    </location>
</feature>
<dbReference type="PROSITE" id="PS50887">
    <property type="entry name" value="GGDEF"/>
    <property type="match status" value="1"/>
</dbReference>
<dbReference type="PANTHER" id="PTHR44757">
    <property type="entry name" value="DIGUANYLATE CYCLASE DGCP"/>
    <property type="match status" value="1"/>
</dbReference>
<dbReference type="InterPro" id="IPR052155">
    <property type="entry name" value="Biofilm_reg_signaling"/>
</dbReference>
<evidence type="ECO:0000259" key="2">
    <source>
        <dbReference type="PROSITE" id="PS50883"/>
    </source>
</evidence>
<dbReference type="SUPFAM" id="SSF55073">
    <property type="entry name" value="Nucleotide cyclase"/>
    <property type="match status" value="1"/>
</dbReference>
<accession>A0A0F6A7X6</accession>
<evidence type="ECO:0000313" key="5">
    <source>
        <dbReference type="Proteomes" id="UP000033434"/>
    </source>
</evidence>
<keyword evidence="1" id="KW-1133">Transmembrane helix</keyword>
<dbReference type="EMBL" id="AUXW01000187">
    <property type="protein sequence ID" value="KKE81504.1"/>
    <property type="molecule type" value="Genomic_DNA"/>
</dbReference>
<dbReference type="InterPro" id="IPR000160">
    <property type="entry name" value="GGDEF_dom"/>
</dbReference>
<sequence length="637" mass="71081">MQNVFKNLAYAVVSVVVIGIAANLTFAKHVLNAQSGLLSLHTQTSNIDHVEETSPWYQFIYYDQTFVKDNNTTFVVINKQPTQYTVAPTSSIFKLVWSSPTLLMLCILAVLFFIAQHKRNKREQTQLDALNAINNDLNTLLNGLDIKHKELHSGGPVTQICYAVQSLSDNLQRIKIQSDSHVYQDKLTKLIDRHAYIEHISEQLTAADQSKSKCGLLFIDLDGFKQVNDSFGHSFGDEILIQVSGRLEQVVRQFKLNDAHPVHGLDQNLSRLGGDEFSIFVPNLNDTSFCTEIAQTILSEIERDFVLGNKLVKISASIGIAVFPDSASTPNALLQMSDVAMYRAKTDGRGIFRVYSPEMGNKIRRYHYLLEELRLAIASQNFQLSFQPIVHVEDCSIDYFEALTRWHHPIEGLIPPSEFIPIAEESNLILELGDWILLESCRQMSAWHNAGMKKVKISVNVSGIQLKHRPVYDWVLEALDKSGLPATSLMIEITESTLITASDEIIAQLERCRSAGVTIAIDDFGTGFSSLSTLADLPIDVIKIDKLFISQAKDNPKYFKILNSISELGAQLGLKIVAEGVEQLDQFELVKDMGICCVQGYLVSRPETSRNVGDKVLKGNVNHIATTGTSVWLPKAN</sequence>
<dbReference type="InterPro" id="IPR035919">
    <property type="entry name" value="EAL_sf"/>
</dbReference>
<evidence type="ECO:0008006" key="6">
    <source>
        <dbReference type="Google" id="ProtNLM"/>
    </source>
</evidence>
<reference evidence="4 5" key="1">
    <citation type="journal article" date="2015" name="BMC Genomics">
        <title>Genome mining reveals unlocked bioactive potential of marine Gram-negative bacteria.</title>
        <authorList>
            <person name="Machado H."/>
            <person name="Sonnenschein E.C."/>
            <person name="Melchiorsen J."/>
            <person name="Gram L."/>
        </authorList>
    </citation>
    <scope>NUCLEOTIDE SEQUENCE [LARGE SCALE GENOMIC DNA]</scope>
    <source>
        <strain evidence="4 5">S4054</strain>
    </source>
</reference>